<name>A0ABY0CQN7_9DELT</name>
<organism evidence="2 3">
    <name type="scientific">Lujinxingia sediminis</name>
    <dbReference type="NCBI Taxonomy" id="2480984"/>
    <lineage>
        <taxon>Bacteria</taxon>
        <taxon>Deltaproteobacteria</taxon>
        <taxon>Bradymonadales</taxon>
        <taxon>Lujinxingiaceae</taxon>
        <taxon>Lujinxingia</taxon>
    </lineage>
</organism>
<comment type="caution">
    <text evidence="2">The sequence shown here is derived from an EMBL/GenBank/DDBJ whole genome shotgun (WGS) entry which is preliminary data.</text>
</comment>
<proteinExistence type="predicted"/>
<dbReference type="InterPro" id="IPR013211">
    <property type="entry name" value="LVIVD"/>
</dbReference>
<sequence>MSAHTSPTSAPRPARRPLTVLTLAAATLGALGLLISTPVSATSPPVRPMPPPSPRPAEPKPPMQARFVCEVPTDAARSVQVAFEEYYSCVQPLAAEWLGAHPQHVPQLEAQYQAWLISRGHDLRDTPEAARFVRRNPVDFNDRTIELTAAQVEELAPNLSAEPARVRGELQRIFVDRDNKRMFLTSAEEGLVSLSIARRYAFEVEGSSNHTGSKDFFVIDANHAVIEDASEAGGARDLVILDISDRDDPREVRRLVGALPHVSHAPVYLHNLPATPPSFDQYRRMRQGKLQFAQCGAPPTVSSHPDVACRPDGSCYVQKTKLAPDTGVCERQSVETAPSRAIGRPMPEPRFDEEAFALEDSAPMRGGMGEAGMAPRRSRAISERSMAADMAAPAPRRELDALTDAPMPDGGTGGAGSLSQMMLYGNTLYVLSAAGNIAQGWLSSFDVSNPRQPRLRHIIRLDNGPEALQRHDNLLLIAGRDAVMTASLGTPHAPRLLGEFRQFCPVNYDPVVVQGTVAYRTIIVDQPRSRCTSRLEVIDLSQPHSPTLRTTLPISRPRGLAVLGERLFVADEHHGVQIFDLSDPVAPSFAATWQIYGVKDLVVSDFDLFALSPNEVQTFDLAPLYQRDVDLPRVAPEIRGHLTVVRASNHRVGR</sequence>
<dbReference type="RefSeq" id="WP_127780778.1">
    <property type="nucleotide sequence ID" value="NZ_SADD01000009.1"/>
</dbReference>
<reference evidence="2 3" key="1">
    <citation type="submission" date="2019-01" db="EMBL/GenBank/DDBJ databases">
        <title>Lujinxingia litoralis gen. nov., sp. nov. and Lujinxingia sediminis gen. nov., sp. nov., new members in the order Bradymonadales, isolated from coastal sediment.</title>
        <authorList>
            <person name="Li C.-M."/>
        </authorList>
    </citation>
    <scope>NUCLEOTIDE SEQUENCE [LARGE SCALE GENOMIC DNA]</scope>
    <source>
        <strain evidence="2 3">SEH01</strain>
    </source>
</reference>
<protein>
    <submittedName>
        <fullName evidence="2">Uncharacterized protein</fullName>
    </submittedName>
</protein>
<keyword evidence="3" id="KW-1185">Reference proteome</keyword>
<evidence type="ECO:0000256" key="1">
    <source>
        <dbReference type="SAM" id="MobiDB-lite"/>
    </source>
</evidence>
<feature type="region of interest" description="Disordered" evidence="1">
    <location>
        <begin position="39"/>
        <end position="62"/>
    </location>
</feature>
<feature type="compositionally biased region" description="Pro residues" evidence="1">
    <location>
        <begin position="45"/>
        <end position="62"/>
    </location>
</feature>
<evidence type="ECO:0000313" key="3">
    <source>
        <dbReference type="Proteomes" id="UP000282926"/>
    </source>
</evidence>
<dbReference type="Pfam" id="PF08309">
    <property type="entry name" value="LVIVD"/>
    <property type="match status" value="2"/>
</dbReference>
<dbReference type="EMBL" id="SADD01000009">
    <property type="protein sequence ID" value="RVU42810.1"/>
    <property type="molecule type" value="Genomic_DNA"/>
</dbReference>
<dbReference type="SUPFAM" id="SSF63825">
    <property type="entry name" value="YWTD domain"/>
    <property type="match status" value="1"/>
</dbReference>
<dbReference type="Proteomes" id="UP000282926">
    <property type="component" value="Unassembled WGS sequence"/>
</dbReference>
<accession>A0ABY0CQN7</accession>
<gene>
    <name evidence="2" type="ORF">EA187_14975</name>
</gene>
<evidence type="ECO:0000313" key="2">
    <source>
        <dbReference type="EMBL" id="RVU42810.1"/>
    </source>
</evidence>